<keyword evidence="1" id="KW-0812">Transmembrane</keyword>
<protein>
    <submittedName>
        <fullName evidence="2">Uncharacterized protein</fullName>
    </submittedName>
</protein>
<evidence type="ECO:0000313" key="3">
    <source>
        <dbReference type="Proteomes" id="UP001497623"/>
    </source>
</evidence>
<comment type="caution">
    <text evidence="2">The sequence shown here is derived from an EMBL/GenBank/DDBJ whole genome shotgun (WGS) entry which is preliminary data.</text>
</comment>
<sequence>MELVHVRVKCPNGLGDKLLTGQSLYIPSTVPHCLEQTYNHLMLPTMWSTLFIIFMIIISLYFFLFPYDSIHFSHIIHFKMHQPMQIMLRLVFYSSCCLL</sequence>
<organism evidence="2 3">
    <name type="scientific">Meganyctiphanes norvegica</name>
    <name type="common">Northern krill</name>
    <name type="synonym">Thysanopoda norvegica</name>
    <dbReference type="NCBI Taxonomy" id="48144"/>
    <lineage>
        <taxon>Eukaryota</taxon>
        <taxon>Metazoa</taxon>
        <taxon>Ecdysozoa</taxon>
        <taxon>Arthropoda</taxon>
        <taxon>Crustacea</taxon>
        <taxon>Multicrustacea</taxon>
        <taxon>Malacostraca</taxon>
        <taxon>Eumalacostraca</taxon>
        <taxon>Eucarida</taxon>
        <taxon>Euphausiacea</taxon>
        <taxon>Euphausiidae</taxon>
        <taxon>Meganyctiphanes</taxon>
    </lineage>
</organism>
<keyword evidence="1" id="KW-1133">Transmembrane helix</keyword>
<accession>A0AAV2QCL9</accession>
<evidence type="ECO:0000256" key="1">
    <source>
        <dbReference type="SAM" id="Phobius"/>
    </source>
</evidence>
<dbReference type="EMBL" id="CAXKWB010004708">
    <property type="protein sequence ID" value="CAL4074982.1"/>
    <property type="molecule type" value="Genomic_DNA"/>
</dbReference>
<dbReference type="Proteomes" id="UP001497623">
    <property type="component" value="Unassembled WGS sequence"/>
</dbReference>
<name>A0AAV2QCL9_MEGNR</name>
<reference evidence="2 3" key="1">
    <citation type="submission" date="2024-05" db="EMBL/GenBank/DDBJ databases">
        <authorList>
            <person name="Wallberg A."/>
        </authorList>
    </citation>
    <scope>NUCLEOTIDE SEQUENCE [LARGE SCALE GENOMIC DNA]</scope>
</reference>
<gene>
    <name evidence="2" type="ORF">MNOR_LOCUS9664</name>
</gene>
<keyword evidence="3" id="KW-1185">Reference proteome</keyword>
<keyword evidence="1" id="KW-0472">Membrane</keyword>
<feature type="transmembrane region" description="Helical" evidence="1">
    <location>
        <begin position="46"/>
        <end position="65"/>
    </location>
</feature>
<dbReference type="AlphaFoldDB" id="A0AAV2QCL9"/>
<proteinExistence type="predicted"/>
<evidence type="ECO:0000313" key="2">
    <source>
        <dbReference type="EMBL" id="CAL4074982.1"/>
    </source>
</evidence>